<reference evidence="5 6" key="1">
    <citation type="submission" date="2019-11" db="EMBL/GenBank/DDBJ databases">
        <authorList>
            <person name="Li X."/>
        </authorList>
    </citation>
    <scope>NUCLEOTIDE SEQUENCE [LARGE SCALE GENOMIC DNA]</scope>
    <source>
        <strain evidence="5 6">L9</strain>
    </source>
</reference>
<proteinExistence type="predicted"/>
<evidence type="ECO:0000313" key="6">
    <source>
        <dbReference type="Proteomes" id="UP000469125"/>
    </source>
</evidence>
<dbReference type="InterPro" id="IPR027417">
    <property type="entry name" value="P-loop_NTPase"/>
</dbReference>
<evidence type="ECO:0000256" key="1">
    <source>
        <dbReference type="ARBA" id="ARBA00022448"/>
    </source>
</evidence>
<dbReference type="SMART" id="SM00382">
    <property type="entry name" value="AAA"/>
    <property type="match status" value="1"/>
</dbReference>
<dbReference type="Gene3D" id="3.40.50.300">
    <property type="entry name" value="P-loop containing nucleotide triphosphate hydrolases"/>
    <property type="match status" value="1"/>
</dbReference>
<evidence type="ECO:0000259" key="4">
    <source>
        <dbReference type="PROSITE" id="PS50893"/>
    </source>
</evidence>
<protein>
    <submittedName>
        <fullName evidence="5">ATP-binding cassette domain-containing protein</fullName>
    </submittedName>
</protein>
<gene>
    <name evidence="5" type="ORF">GMD78_11355</name>
</gene>
<name>A0A6N8FHB3_9BACI</name>
<keyword evidence="1" id="KW-0813">Transport</keyword>
<keyword evidence="2" id="KW-0547">Nucleotide-binding</keyword>
<organism evidence="5 6">
    <name type="scientific">Ornithinibacillus caprae</name>
    <dbReference type="NCBI Taxonomy" id="2678566"/>
    <lineage>
        <taxon>Bacteria</taxon>
        <taxon>Bacillati</taxon>
        <taxon>Bacillota</taxon>
        <taxon>Bacilli</taxon>
        <taxon>Bacillales</taxon>
        <taxon>Bacillaceae</taxon>
        <taxon>Ornithinibacillus</taxon>
    </lineage>
</organism>
<keyword evidence="6" id="KW-1185">Reference proteome</keyword>
<evidence type="ECO:0000256" key="2">
    <source>
        <dbReference type="ARBA" id="ARBA00022741"/>
    </source>
</evidence>
<dbReference type="PANTHER" id="PTHR42939:SF3">
    <property type="entry name" value="ABC TRANSPORTER ATP-BINDING COMPONENT"/>
    <property type="match status" value="1"/>
</dbReference>
<dbReference type="InterPro" id="IPR051782">
    <property type="entry name" value="ABC_Transporter_VariousFunc"/>
</dbReference>
<dbReference type="EMBL" id="WOCA01000008">
    <property type="protein sequence ID" value="MUK88970.1"/>
    <property type="molecule type" value="Genomic_DNA"/>
</dbReference>
<feature type="domain" description="ABC transporter" evidence="4">
    <location>
        <begin position="1"/>
        <end position="227"/>
    </location>
</feature>
<dbReference type="AlphaFoldDB" id="A0A6N8FHB3"/>
<evidence type="ECO:0000313" key="5">
    <source>
        <dbReference type="EMBL" id="MUK88970.1"/>
    </source>
</evidence>
<accession>A0A6N8FHB3</accession>
<dbReference type="SUPFAM" id="SSF52540">
    <property type="entry name" value="P-loop containing nucleoside triphosphate hydrolases"/>
    <property type="match status" value="1"/>
</dbReference>
<dbReference type="InterPro" id="IPR003439">
    <property type="entry name" value="ABC_transporter-like_ATP-bd"/>
</dbReference>
<keyword evidence="3 5" id="KW-0067">ATP-binding</keyword>
<dbReference type="GO" id="GO:0005524">
    <property type="term" value="F:ATP binding"/>
    <property type="evidence" value="ECO:0007669"/>
    <property type="project" value="UniProtKB-KW"/>
</dbReference>
<dbReference type="Proteomes" id="UP000469125">
    <property type="component" value="Unassembled WGS sequence"/>
</dbReference>
<comment type="caution">
    <text evidence="5">The sequence shown here is derived from an EMBL/GenBank/DDBJ whole genome shotgun (WGS) entry which is preliminary data.</text>
</comment>
<dbReference type="InterPro" id="IPR003593">
    <property type="entry name" value="AAA+_ATPase"/>
</dbReference>
<evidence type="ECO:0000256" key="3">
    <source>
        <dbReference type="ARBA" id="ARBA00022840"/>
    </source>
</evidence>
<dbReference type="RefSeq" id="WP_155668949.1">
    <property type="nucleotide sequence ID" value="NZ_WOCA01000008.1"/>
</dbReference>
<sequence>MNTVEFLNVTKRRKDFAIEDLNLTIPQGYVTGFIGPNGSGKTTTIQMMMNILQVDEGDIKLFGTSHKDHKVKQKIGFVYDELFMYEDFTVNNMKSFIAPLYNTWNEELFQKYVQKFDLPLRKKIKKLSKGMKMKVSLLFALAHEPEFIVMDEPTSGLDPLFRRELLDILQEMMLKENQTIFLSTHITTDLDRIADHIIFIHKGKILFQKSMDDVKENYYVIKGRLDIIDMDTKELFIGVDETDVGFTALFEGDPTIFEPFGNDIVIEKATLEDIMFYMTRKENSNYGSPITEGTTIN</sequence>
<dbReference type="CDD" id="cd03230">
    <property type="entry name" value="ABC_DR_subfamily_A"/>
    <property type="match status" value="1"/>
</dbReference>
<dbReference type="GO" id="GO:0016887">
    <property type="term" value="F:ATP hydrolysis activity"/>
    <property type="evidence" value="ECO:0007669"/>
    <property type="project" value="InterPro"/>
</dbReference>
<dbReference type="PROSITE" id="PS50893">
    <property type="entry name" value="ABC_TRANSPORTER_2"/>
    <property type="match status" value="1"/>
</dbReference>
<dbReference type="PANTHER" id="PTHR42939">
    <property type="entry name" value="ABC TRANSPORTER ATP-BINDING PROTEIN ALBC-RELATED"/>
    <property type="match status" value="1"/>
</dbReference>
<dbReference type="Pfam" id="PF00005">
    <property type="entry name" value="ABC_tran"/>
    <property type="match status" value="1"/>
</dbReference>